<dbReference type="Pfam" id="PF15627">
    <property type="entry name" value="CEP76-C2"/>
    <property type="match status" value="1"/>
</dbReference>
<dbReference type="Pfam" id="PF24656">
    <property type="entry name" value="CEPT76_peptidase"/>
    <property type="match status" value="1"/>
</dbReference>
<evidence type="ECO:0000259" key="5">
    <source>
        <dbReference type="Pfam" id="PF24654"/>
    </source>
</evidence>
<evidence type="ECO:0000256" key="2">
    <source>
        <dbReference type="ARBA" id="ARBA00022490"/>
    </source>
</evidence>
<feature type="domain" description="Centrosomal protein of 76 kDa C-terminal" evidence="4">
    <location>
        <begin position="522"/>
        <end position="653"/>
    </location>
</feature>
<sequence length="657" mass="72662">MSLSEDELSELKCSIQAQISRLDVKNKVRAVLDEVYATTGGRETGLEDLLVALRRRGIVDELVGQLRFDEELPGRIEPSKCEHPPCSTRLHHEALNDKDTVLHSVGMGIARRHLCLEVQGGRAFLEHLGMQPRESAGTLSLSLHCRAQRCHSRPAPCACEPDLRVSFVMQLHSGNAASRMADGASLLAIKDPVQMILVRTDSAGDTELVSSHWLEWRSVLASPGSGWNTAIELKGVESESGVSVGVLDLRLQLVPPLEQPLDRDVVKAQLALEQRRKAERERLFLVYAKQWWREYLNIRPSHASRLVKIFAQDECGAVQPVCCMVRPLRAARLLDSPLQAARFVSLLGRARPTTLGYANHSRERWASRLAFLACGKGEVQEHAALLCNLLLGFGLDAYMCLGSKHGGDFYAWVMTRSHSGTTTFWESQTGCRFLHLLSTNTSVSSMTPPTPRHPYHTVGCVFNHSAFYANIQPTVDVSDCLFDLSNSSHWKAMSPEALSAAGAGNGPAPPPLTPPAIDPIVASNELEMQLRVVIAQHRETLSLSTVWDDQLCYLLSPALAAYELERATGLVPGKAEFEDAVRRIVPDGHTFKAFPIHFNHRQAHRVLETALSYPVCNEVVACRGDEVHIAVRVRVFAYPEHTCAVWVMFACTYSSVL</sequence>
<dbReference type="GO" id="GO:0005814">
    <property type="term" value="C:centriole"/>
    <property type="evidence" value="ECO:0007669"/>
    <property type="project" value="TreeGrafter"/>
</dbReference>
<name>A0A8C4PY07_EPTBU</name>
<evidence type="ECO:0008006" key="9">
    <source>
        <dbReference type="Google" id="ProtNLM"/>
    </source>
</evidence>
<dbReference type="InterPro" id="IPR056290">
    <property type="entry name" value="CEPT76/DRC7_peptidase-like_dom"/>
</dbReference>
<dbReference type="PANTHER" id="PTHR46436">
    <property type="entry name" value="CENTROSOMAL PROTEIN OF 76 KDA"/>
    <property type="match status" value="1"/>
</dbReference>
<protein>
    <recommendedName>
        <fullName evidence="9">Centrosomal protein of 76 kDa</fullName>
    </recommendedName>
</protein>
<organism evidence="7 8">
    <name type="scientific">Eptatretus burgeri</name>
    <name type="common">Inshore hagfish</name>
    <dbReference type="NCBI Taxonomy" id="7764"/>
    <lineage>
        <taxon>Eukaryota</taxon>
        <taxon>Metazoa</taxon>
        <taxon>Chordata</taxon>
        <taxon>Craniata</taxon>
        <taxon>Vertebrata</taxon>
        <taxon>Cyclostomata</taxon>
        <taxon>Myxini</taxon>
        <taxon>Myxiniformes</taxon>
        <taxon>Myxinidae</taxon>
        <taxon>Eptatretinae</taxon>
        <taxon>Eptatretus</taxon>
    </lineage>
</organism>
<evidence type="ECO:0000259" key="3">
    <source>
        <dbReference type="Pfam" id="PF15627"/>
    </source>
</evidence>
<comment type="subcellular location">
    <subcellularLocation>
        <location evidence="1">Cytoplasm</location>
        <location evidence="1">Cytoskeleton</location>
        <location evidence="1">Microtubule organizing center</location>
        <location evidence="1">Centrosome</location>
    </subcellularLocation>
</comment>
<reference evidence="7" key="2">
    <citation type="submission" date="2025-09" db="UniProtKB">
        <authorList>
            <consortium name="Ensembl"/>
        </authorList>
    </citation>
    <scope>IDENTIFICATION</scope>
</reference>
<accession>A0A8C4PY07</accession>
<keyword evidence="8" id="KW-1185">Reference proteome</keyword>
<feature type="domain" description="CEP76 C2" evidence="3">
    <location>
        <begin position="111"/>
        <end position="258"/>
    </location>
</feature>
<dbReference type="PANTHER" id="PTHR46436:SF1">
    <property type="entry name" value="CENTROSOMAL PROTEIN OF 76 KDA"/>
    <property type="match status" value="1"/>
</dbReference>
<dbReference type="Pfam" id="PF24654">
    <property type="entry name" value="CEP76_N"/>
    <property type="match status" value="1"/>
</dbReference>
<dbReference type="InterPro" id="IPR056289">
    <property type="entry name" value="CEP76_N"/>
</dbReference>
<dbReference type="GO" id="GO:0005813">
    <property type="term" value="C:centrosome"/>
    <property type="evidence" value="ECO:0007669"/>
    <property type="project" value="UniProtKB-SubCell"/>
</dbReference>
<dbReference type="GeneTree" id="ENSGT00940000172640"/>
<dbReference type="InterPro" id="IPR052299">
    <property type="entry name" value="CEP76"/>
</dbReference>
<dbReference type="OMA" id="RRWWSEY"/>
<evidence type="ECO:0000313" key="7">
    <source>
        <dbReference type="Ensembl" id="ENSEBUP00000004765.1"/>
    </source>
</evidence>
<proteinExistence type="predicted"/>
<dbReference type="Proteomes" id="UP000694388">
    <property type="component" value="Unplaced"/>
</dbReference>
<dbReference type="InterPro" id="IPR056288">
    <property type="entry name" value="CEP76_C"/>
</dbReference>
<evidence type="ECO:0000256" key="1">
    <source>
        <dbReference type="ARBA" id="ARBA00004300"/>
    </source>
</evidence>
<dbReference type="AlphaFoldDB" id="A0A8C4PY07"/>
<evidence type="ECO:0000259" key="6">
    <source>
        <dbReference type="Pfam" id="PF24656"/>
    </source>
</evidence>
<dbReference type="GO" id="GO:0046599">
    <property type="term" value="P:regulation of centriole replication"/>
    <property type="evidence" value="ECO:0007669"/>
    <property type="project" value="TreeGrafter"/>
</dbReference>
<dbReference type="Ensembl" id="ENSEBUT00000005203.1">
    <property type="protein sequence ID" value="ENSEBUP00000004765.1"/>
    <property type="gene ID" value="ENSEBUG00000003300.1"/>
</dbReference>
<dbReference type="InterPro" id="IPR028926">
    <property type="entry name" value="CEP76-C2"/>
</dbReference>
<feature type="domain" description="CEP76/DRC7 peptidase-like" evidence="6">
    <location>
        <begin position="364"/>
        <end position="493"/>
    </location>
</feature>
<dbReference type="Pfam" id="PF24652">
    <property type="entry name" value="CEP76_C"/>
    <property type="match status" value="1"/>
</dbReference>
<evidence type="ECO:0000313" key="8">
    <source>
        <dbReference type="Proteomes" id="UP000694388"/>
    </source>
</evidence>
<reference evidence="7" key="1">
    <citation type="submission" date="2025-08" db="UniProtKB">
        <authorList>
            <consortium name="Ensembl"/>
        </authorList>
    </citation>
    <scope>IDENTIFICATION</scope>
</reference>
<feature type="domain" description="CEP76 N-terminal" evidence="5">
    <location>
        <begin position="10"/>
        <end position="66"/>
    </location>
</feature>
<evidence type="ECO:0000259" key="4">
    <source>
        <dbReference type="Pfam" id="PF24652"/>
    </source>
</evidence>
<keyword evidence="2" id="KW-0963">Cytoplasm</keyword>